<dbReference type="Pfam" id="PF23036">
    <property type="entry name" value="TRAPPC10_1st"/>
    <property type="match status" value="1"/>
</dbReference>
<dbReference type="GO" id="GO:0019346">
    <property type="term" value="P:transsulfuration"/>
    <property type="evidence" value="ECO:0007669"/>
    <property type="project" value="InterPro"/>
</dbReference>
<dbReference type="InterPro" id="IPR000277">
    <property type="entry name" value="Cys/Met-Metab_PyrdxlP-dep_enz"/>
</dbReference>
<keyword evidence="6" id="KW-0808">Transferase</keyword>
<gene>
    <name evidence="18" type="ORF">B0A48_15510</name>
</gene>
<dbReference type="Pfam" id="PF24965">
    <property type="entry name" value="TRS130_4HB"/>
    <property type="match status" value="1"/>
</dbReference>
<dbReference type="GO" id="GO:0003961">
    <property type="term" value="F:O-acetylhomoserine aminocarboxypropyltransferase activity"/>
    <property type="evidence" value="ECO:0007669"/>
    <property type="project" value="UniProtKB-EC"/>
</dbReference>
<dbReference type="GO" id="GO:0006535">
    <property type="term" value="P:cysteine biosynthetic process from serine"/>
    <property type="evidence" value="ECO:0007669"/>
    <property type="project" value="TreeGrafter"/>
</dbReference>
<keyword evidence="5" id="KW-0028">Amino-acid biosynthesis</keyword>
<dbReference type="InterPro" id="IPR006235">
    <property type="entry name" value="OAc-hSer/O-AcSer_sulfhydrylase"/>
</dbReference>
<evidence type="ECO:0000259" key="17">
    <source>
        <dbReference type="Pfam" id="PF24967"/>
    </source>
</evidence>
<comment type="subcellular location">
    <subcellularLocation>
        <location evidence="2">Cytoplasm</location>
    </subcellularLocation>
</comment>
<dbReference type="Gene3D" id="3.90.1150.10">
    <property type="entry name" value="Aspartate Aminotransferase, domain 1"/>
    <property type="match status" value="1"/>
</dbReference>
<feature type="compositionally biased region" description="Polar residues" evidence="13">
    <location>
        <begin position="710"/>
        <end position="724"/>
    </location>
</feature>
<dbReference type="Pfam" id="PF23274">
    <property type="entry name" value="DUF7077"/>
    <property type="match status" value="1"/>
</dbReference>
<dbReference type="Pfam" id="PF24967">
    <property type="entry name" value="NTS_TR130"/>
    <property type="match status" value="1"/>
</dbReference>
<feature type="domain" description="TRAPPC10/Trs130 C-terminal" evidence="14">
    <location>
        <begin position="1323"/>
        <end position="1480"/>
    </location>
</feature>
<dbReference type="InterPro" id="IPR055505">
    <property type="entry name" value="DUF7077"/>
</dbReference>
<feature type="compositionally biased region" description="Low complexity" evidence="13">
    <location>
        <begin position="700"/>
        <end position="709"/>
    </location>
</feature>
<dbReference type="Proteomes" id="UP000192596">
    <property type="component" value="Unassembled WGS sequence"/>
</dbReference>
<sequence>METSSSSSKVTVSYCDHSGLFPLVSRDLASRLPLRNLNWHSHARPLRQIKSLHVDFVPDEATRQDLRTNDPRLRDNNGVNEAIAGENGAEAPVKQRRHQIPGLKTSPYLHVYLLRCDDKDTYKASERAILREWVKERASLKSKKDSHDADEWLILHVVLPGTVAANEPRWRESAQDPDELKERKKSNIKLPGKSTRTVFDKLRSDFNDKASPDRIAQVRLLKSQVPQDLLPTPAIPQTLSESAQERENAWADLVTKLKTLILIPFDARVRQYEDDISEQEVRRSLPGWNFCTFFIHKEGLAKALESVGLVEDALAIYDELSLGLETAVRDLAEGNAEGVLTSFEPMTIDIWERVAGRPATTNGTSAKGLPEHATDLFAKDYRSAIVRSQISMFDFTSYIFLRQKALILRLAGALAAREEFGENFKAGGEDLVLLAEVCWRTLSFVHNAERVLRADLRDGYVHVQSSGKRERAYVDSVYRSSQTRTTQLGDIESLVSSWSFELAGLVLDETDTMLLDPDAPERPPSSSSKPTPSGPTRSAFAFAMGGNAYPSRSSSLITTALRLRSSSGTAQQPPSSVTQAPPIGLGVRLQSSPPASSSSQKLEEGTYGPQGAADGVEIVVKDKKPGLVELSAYRAELFMIRRHALEAVARRLKGRTLGWASAEPSHPLNPATKREAALTKRPNGKPAAPDEPTASHSDSDTSSMTSYKSLTSPTAPTFSTQSLETPLSPSLTNALSTTPLFQSVYLHLTTQAISHYLAATHSRSAAKLTGDIALLKFAQGEYEAAREVLEVVVAQYGELGWKELDFKGRTVWMDCLERLEQWYDGVRVGVEGLKRGGWGLAKVVSISRRVEEEVEVSMGEMFGSVEMGRFVEVFEEEEGRDGFRWRFGVESGFEGEVKADEVTARFVNAQDPSLELFARAPRPMYLRHGRLDFTLDCPMTALGPYYIDYLSILAGKLRFVHRPLPSPTSAESLSLTLPSATIPTRSYIHIYPSPSSFNLTFALSKTVHTNLPRTLELRFSSGQNDITSMEVRLKPTIAGLRLHLADTKSSDISVKVSAPGSLTFGSLGKDNEALIQLPYSLEQSQAGIALRCEVVYRTTALPDLDHFFQSLVRLPSQLPLDVEVNDIFHTDAVYSTFSIKSATGLPLVLASAEFVDSTVYAVEWPGLGDGVGLVMRNRPVTLGVKIRRKDGGGGGKKGVALGLSMRFWEVGEVTREKIIKIFEDAIDGSELRAMRRLLVPILRQRLGSVLTAEAMEAAALDGGVSLPTYDGMGWEDSLRSLDVDGRDAVRRWLQAWHEEHTTLSTDLNDNSNAEDYVREVNLPVEVPTLDVVFDASIAPETGPDTSLNNSMITKLGDPIMAKLQIDHTRRWSTATASGKQMPTKARPESFVVEVQANEGVWLVGGVKRKRITLPASGSQAGTNDSSGPLDIALVLVPLKLGMHRLPTVEITSAPVEGDTQQSSMTCETRCISAGQLITVVKAQQRSRVRVVEDGLDGEGSRAKSRLRQVNEHTAKMADNEAPQHFETLQLHAGHSPDPATKSRAVPIYATTSFTFDDSAHGARLFGLKEFGNIYSRIMNPTVDVFEKRIAALEGGVAALAAASGQAAQFMAISALAHAGDNIVSTSNLYGGTYNQLKVFLPRLGITTKFVQGDDPKEFGKLIDEKTKAVYIESIGNPRYNVPDFEAIVKVAHDAGVPVLVDNTFGAGGFFCRPIDHGVDIVIHSATKWIGGHGTTIGGVVVDSGKFDWGTPEARKRFPQMSEPSDGYHGLKFWDTFGAITFIIRLRVEILRDLGAALNPFAAQQLLLGVETLSLRCERHASNALTLAKWLEKNENVAWVSYPGLESHKSHALAKKYLPRGFGGVLSFGVKGGEKAGSQVVDNFKLISNLANVGDAKTLAIHPWTTTHEQLSDEEKGNSGVTSDLIRISVGIEHIDDIIADFEQSFKASATKPQEEGKPANAQENGDTSTQAKTVV</sequence>
<dbReference type="PROSITE" id="PS00868">
    <property type="entry name" value="CYS_MET_METAB_PP"/>
    <property type="match status" value="1"/>
</dbReference>
<evidence type="ECO:0000313" key="19">
    <source>
        <dbReference type="Proteomes" id="UP000192596"/>
    </source>
</evidence>
<dbReference type="GO" id="GO:0005737">
    <property type="term" value="C:cytoplasm"/>
    <property type="evidence" value="ECO:0007669"/>
    <property type="project" value="UniProtKB-SubCell"/>
</dbReference>
<name>A0A1V8SGF2_9PEZI</name>
<dbReference type="InterPro" id="IPR015421">
    <property type="entry name" value="PyrdxlP-dep_Trfase_major"/>
</dbReference>
<dbReference type="InterPro" id="IPR056916">
    <property type="entry name" value="NTS_TR130"/>
</dbReference>
<proteinExistence type="inferred from homology"/>
<dbReference type="Pfam" id="PF01053">
    <property type="entry name" value="Cys_Met_Meta_PP"/>
    <property type="match status" value="1"/>
</dbReference>
<evidence type="ECO:0000256" key="3">
    <source>
        <dbReference type="ARBA" id="ARBA00009077"/>
    </source>
</evidence>
<evidence type="ECO:0000259" key="14">
    <source>
        <dbReference type="Pfam" id="PF12584"/>
    </source>
</evidence>
<reference evidence="19" key="1">
    <citation type="submission" date="2017-03" db="EMBL/GenBank/DDBJ databases">
        <title>Genomes of endolithic fungi from Antarctica.</title>
        <authorList>
            <person name="Coleine C."/>
            <person name="Masonjones S."/>
            <person name="Stajich J.E."/>
        </authorList>
    </citation>
    <scope>NUCLEOTIDE SEQUENCE [LARGE SCALE GENOMIC DNA]</scope>
    <source>
        <strain evidence="19">CCFEE 5527</strain>
    </source>
</reference>
<feature type="region of interest" description="Disordered" evidence="13">
    <location>
        <begin position="660"/>
        <end position="724"/>
    </location>
</feature>
<evidence type="ECO:0000256" key="10">
    <source>
        <dbReference type="ARBA" id="ARBA00052629"/>
    </source>
</evidence>
<feature type="domain" description="Trs130 NTS" evidence="17">
    <location>
        <begin position="728"/>
        <end position="821"/>
    </location>
</feature>
<dbReference type="InterPro" id="IPR054542">
    <property type="entry name" value="Cys_met_metab_PP"/>
</dbReference>
<dbReference type="InParanoid" id="A0A1V8SGF2"/>
<evidence type="ECO:0000256" key="4">
    <source>
        <dbReference type="ARBA" id="ARBA00022490"/>
    </source>
</evidence>
<comment type="cofactor">
    <cofactor evidence="1">
        <name>pyridoxal 5'-phosphate</name>
        <dbReference type="ChEBI" id="CHEBI:597326"/>
    </cofactor>
</comment>
<dbReference type="CDD" id="cd00614">
    <property type="entry name" value="CGS_like"/>
    <property type="match status" value="1"/>
</dbReference>
<dbReference type="GO" id="GO:0071269">
    <property type="term" value="P:L-homocysteine biosynthetic process"/>
    <property type="evidence" value="ECO:0007669"/>
    <property type="project" value="TreeGrafter"/>
</dbReference>
<dbReference type="PANTHER" id="PTHR43797:SF2">
    <property type="entry name" value="HOMOCYSTEINE_CYSTEINE SYNTHASE"/>
    <property type="match status" value="1"/>
</dbReference>
<dbReference type="GO" id="GO:0030170">
    <property type="term" value="F:pyridoxal phosphate binding"/>
    <property type="evidence" value="ECO:0007669"/>
    <property type="project" value="InterPro"/>
</dbReference>
<dbReference type="FunFam" id="3.40.640.10:FF:000035">
    <property type="entry name" value="O-succinylhomoserine sulfhydrylase"/>
    <property type="match status" value="1"/>
</dbReference>
<keyword evidence="4" id="KW-0963">Cytoplasm</keyword>
<accession>A0A1V8SGF2</accession>
<dbReference type="NCBIfam" id="TIGR01326">
    <property type="entry name" value="OAH_OAS_sulfhy"/>
    <property type="match status" value="1"/>
</dbReference>
<evidence type="ECO:0000313" key="18">
    <source>
        <dbReference type="EMBL" id="OQN98234.1"/>
    </source>
</evidence>
<evidence type="ECO:0000256" key="11">
    <source>
        <dbReference type="ARBA" id="ARBA00060627"/>
    </source>
</evidence>
<dbReference type="InterPro" id="IPR056913">
    <property type="entry name" value="TRAPPC10/Trs130_N"/>
</dbReference>
<feature type="compositionally biased region" description="Polar residues" evidence="13">
    <location>
        <begin position="564"/>
        <end position="579"/>
    </location>
</feature>
<dbReference type="InterPro" id="IPR022233">
    <property type="entry name" value="TRAPPC10/Trs130_C"/>
</dbReference>
<feature type="region of interest" description="Disordered" evidence="13">
    <location>
        <begin position="564"/>
        <end position="611"/>
    </location>
</feature>
<dbReference type="Gene3D" id="3.40.640.10">
    <property type="entry name" value="Type I PLP-dependent aspartate aminotransferase-like (Major domain)"/>
    <property type="match status" value="1"/>
</dbReference>
<comment type="catalytic activity">
    <reaction evidence="9">
        <text>O-acetyl-L-homoserine + methanethiol = L-methionine + acetate + H(+)</text>
        <dbReference type="Rhea" id="RHEA:10048"/>
        <dbReference type="ChEBI" id="CHEBI:15378"/>
        <dbReference type="ChEBI" id="CHEBI:16007"/>
        <dbReference type="ChEBI" id="CHEBI:30089"/>
        <dbReference type="ChEBI" id="CHEBI:57716"/>
        <dbReference type="ChEBI" id="CHEBI:57844"/>
        <dbReference type="EC" id="2.5.1.49"/>
    </reaction>
</comment>
<evidence type="ECO:0000259" key="16">
    <source>
        <dbReference type="Pfam" id="PF23274"/>
    </source>
</evidence>
<feature type="domain" description="TRAPPC10/Trs130 N-terminal" evidence="15">
    <location>
        <begin position="96"/>
        <end position="411"/>
    </location>
</feature>
<dbReference type="FunFam" id="3.90.1150.10:FF:000083">
    <property type="entry name" value="O-acetylhomoserine sulfhydrylase"/>
    <property type="match status" value="1"/>
</dbReference>
<keyword evidence="19" id="KW-1185">Reference proteome</keyword>
<protein>
    <recommendedName>
        <fullName evidence="12">O-acetylhomoserine aminocarboxypropyltransferase</fullName>
        <ecNumber evidence="12">2.5.1.49</ecNumber>
    </recommendedName>
</protein>
<organism evidence="18 19">
    <name type="scientific">Cryoendolithus antarcticus</name>
    <dbReference type="NCBI Taxonomy" id="1507870"/>
    <lineage>
        <taxon>Eukaryota</taxon>
        <taxon>Fungi</taxon>
        <taxon>Dikarya</taxon>
        <taxon>Ascomycota</taxon>
        <taxon>Pezizomycotina</taxon>
        <taxon>Dothideomycetes</taxon>
        <taxon>Dothideomycetidae</taxon>
        <taxon>Cladosporiales</taxon>
        <taxon>Cladosporiaceae</taxon>
        <taxon>Cryoendolithus</taxon>
    </lineage>
</organism>
<evidence type="ECO:0000256" key="7">
    <source>
        <dbReference type="ARBA" id="ARBA00022898"/>
    </source>
</evidence>
<feature type="domain" description="DUF7077" evidence="16">
    <location>
        <begin position="994"/>
        <end position="1099"/>
    </location>
</feature>
<comment type="caution">
    <text evidence="18">The sequence shown here is derived from an EMBL/GenBank/DDBJ whole genome shotgun (WGS) entry which is preliminary data.</text>
</comment>
<dbReference type="EMBL" id="NAJO01000047">
    <property type="protein sequence ID" value="OQN98234.1"/>
    <property type="molecule type" value="Genomic_DNA"/>
</dbReference>
<comment type="pathway">
    <text evidence="11">Amino-acid biosynthesis; L-methionine biosynthesis via de novo pathway; L-homocysteine from O-acetyl-L-homoserine.</text>
</comment>
<evidence type="ECO:0000256" key="1">
    <source>
        <dbReference type="ARBA" id="ARBA00001933"/>
    </source>
</evidence>
<dbReference type="EC" id="2.5.1.49" evidence="12"/>
<dbReference type="InterPro" id="IPR015422">
    <property type="entry name" value="PyrdxlP-dep_Trfase_small"/>
</dbReference>
<evidence type="ECO:0000256" key="8">
    <source>
        <dbReference type="ARBA" id="ARBA00023167"/>
    </source>
</evidence>
<dbReference type="Pfam" id="PF12584">
    <property type="entry name" value="TRAPPC10"/>
    <property type="match status" value="1"/>
</dbReference>
<keyword evidence="8" id="KW-0486">Methionine biosynthesis</keyword>
<feature type="region of interest" description="Disordered" evidence="13">
    <location>
        <begin position="514"/>
        <end position="541"/>
    </location>
</feature>
<dbReference type="PANTHER" id="PTHR43797">
    <property type="entry name" value="HOMOCYSTEINE/CYSTEINE SYNTHASE"/>
    <property type="match status" value="1"/>
</dbReference>
<feature type="compositionally biased region" description="Low complexity" evidence="13">
    <location>
        <begin position="524"/>
        <end position="538"/>
    </location>
</feature>
<evidence type="ECO:0000259" key="15">
    <source>
        <dbReference type="Pfam" id="PF23036"/>
    </source>
</evidence>
<evidence type="ECO:0000256" key="5">
    <source>
        <dbReference type="ARBA" id="ARBA00022605"/>
    </source>
</evidence>
<evidence type="ECO:0000256" key="2">
    <source>
        <dbReference type="ARBA" id="ARBA00004496"/>
    </source>
</evidence>
<evidence type="ECO:0000256" key="6">
    <source>
        <dbReference type="ARBA" id="ARBA00022679"/>
    </source>
</evidence>
<dbReference type="SUPFAM" id="SSF53383">
    <property type="entry name" value="PLP-dependent transferases"/>
    <property type="match status" value="1"/>
</dbReference>
<dbReference type="STRING" id="1507870.A0A1V8SGF2"/>
<keyword evidence="7" id="KW-0663">Pyridoxal phosphate</keyword>
<evidence type="ECO:0000256" key="12">
    <source>
        <dbReference type="ARBA" id="ARBA00066529"/>
    </source>
</evidence>
<feature type="compositionally biased region" description="Polar residues" evidence="13">
    <location>
        <begin position="1961"/>
        <end position="1975"/>
    </location>
</feature>
<comment type="similarity">
    <text evidence="3">Belongs to the trans-sulfuration enzymes family.</text>
</comment>
<comment type="catalytic activity">
    <reaction evidence="10">
        <text>O-acetyl-L-homoserine + hydrogen sulfide = L-homocysteine + acetate</text>
        <dbReference type="Rhea" id="RHEA:27822"/>
        <dbReference type="ChEBI" id="CHEBI:29919"/>
        <dbReference type="ChEBI" id="CHEBI:30089"/>
        <dbReference type="ChEBI" id="CHEBI:57716"/>
        <dbReference type="ChEBI" id="CHEBI:58199"/>
        <dbReference type="EC" id="2.5.1.49"/>
    </reaction>
</comment>
<dbReference type="OrthoDB" id="10256906at2759"/>
<dbReference type="InterPro" id="IPR015424">
    <property type="entry name" value="PyrdxlP-dep_Trfase"/>
</dbReference>
<evidence type="ECO:0000256" key="13">
    <source>
        <dbReference type="SAM" id="MobiDB-lite"/>
    </source>
</evidence>
<feature type="region of interest" description="Disordered" evidence="13">
    <location>
        <begin position="1946"/>
        <end position="1975"/>
    </location>
</feature>
<dbReference type="GO" id="GO:0004124">
    <property type="term" value="F:cysteine synthase activity"/>
    <property type="evidence" value="ECO:0007669"/>
    <property type="project" value="TreeGrafter"/>
</dbReference>
<evidence type="ECO:0000256" key="9">
    <source>
        <dbReference type="ARBA" id="ARBA00050655"/>
    </source>
</evidence>